<protein>
    <submittedName>
        <fullName evidence="2">Uncharacterized protein</fullName>
    </submittedName>
</protein>
<name>A0ABD0UU42_DENTH</name>
<proteinExistence type="predicted"/>
<sequence length="155" mass="17337">MLMQLFYARMKLESVESSGIIRADFFQLLDSIVCIGIAGQFASVHEKIDGIFAAVEEMLKKLLKTKPNTTVPDTKEATSRHGSGGNLNLLKGRKDQAVETLDGEDGMPPLEPISREEMSIEYERRGANFARIRVIDEEDFCKDGEREGDQVIVRS</sequence>
<gene>
    <name evidence="2" type="ORF">M5K25_013571</name>
</gene>
<organism evidence="2 3">
    <name type="scientific">Dendrobium thyrsiflorum</name>
    <name type="common">Pinecone-like raceme dendrobium</name>
    <name type="synonym">Orchid</name>
    <dbReference type="NCBI Taxonomy" id="117978"/>
    <lineage>
        <taxon>Eukaryota</taxon>
        <taxon>Viridiplantae</taxon>
        <taxon>Streptophyta</taxon>
        <taxon>Embryophyta</taxon>
        <taxon>Tracheophyta</taxon>
        <taxon>Spermatophyta</taxon>
        <taxon>Magnoliopsida</taxon>
        <taxon>Liliopsida</taxon>
        <taxon>Asparagales</taxon>
        <taxon>Orchidaceae</taxon>
        <taxon>Epidendroideae</taxon>
        <taxon>Malaxideae</taxon>
        <taxon>Dendrobiinae</taxon>
        <taxon>Dendrobium</taxon>
    </lineage>
</organism>
<evidence type="ECO:0000256" key="1">
    <source>
        <dbReference type="SAM" id="MobiDB-lite"/>
    </source>
</evidence>
<evidence type="ECO:0000313" key="2">
    <source>
        <dbReference type="EMBL" id="KAL0916089.1"/>
    </source>
</evidence>
<feature type="region of interest" description="Disordered" evidence="1">
    <location>
        <begin position="67"/>
        <end position="89"/>
    </location>
</feature>
<reference evidence="2 3" key="1">
    <citation type="journal article" date="2024" name="Plant Biotechnol. J.">
        <title>Dendrobium thyrsiflorum genome and its molecular insights into genes involved in important horticultural traits.</title>
        <authorList>
            <person name="Chen B."/>
            <person name="Wang J.Y."/>
            <person name="Zheng P.J."/>
            <person name="Li K.L."/>
            <person name="Liang Y.M."/>
            <person name="Chen X.F."/>
            <person name="Zhang C."/>
            <person name="Zhao X."/>
            <person name="He X."/>
            <person name="Zhang G.Q."/>
            <person name="Liu Z.J."/>
            <person name="Xu Q."/>
        </authorList>
    </citation>
    <scope>NUCLEOTIDE SEQUENCE [LARGE SCALE GENOMIC DNA]</scope>
    <source>
        <strain evidence="2">GZMU011</strain>
    </source>
</reference>
<evidence type="ECO:0000313" key="3">
    <source>
        <dbReference type="Proteomes" id="UP001552299"/>
    </source>
</evidence>
<dbReference type="EMBL" id="JANQDX010000011">
    <property type="protein sequence ID" value="KAL0916089.1"/>
    <property type="molecule type" value="Genomic_DNA"/>
</dbReference>
<keyword evidence="3" id="KW-1185">Reference proteome</keyword>
<dbReference type="AlphaFoldDB" id="A0ABD0UU42"/>
<comment type="caution">
    <text evidence="2">The sequence shown here is derived from an EMBL/GenBank/DDBJ whole genome shotgun (WGS) entry which is preliminary data.</text>
</comment>
<accession>A0ABD0UU42</accession>
<dbReference type="Proteomes" id="UP001552299">
    <property type="component" value="Unassembled WGS sequence"/>
</dbReference>